<keyword evidence="6" id="KW-0902">Two-component regulatory system</keyword>
<keyword evidence="9" id="KW-0175">Coiled coil</keyword>
<comment type="catalytic activity">
    <reaction evidence="1">
        <text>ATP + protein L-histidine = ADP + protein N-phospho-L-histidine.</text>
        <dbReference type="EC" id="2.7.13.3"/>
    </reaction>
</comment>
<keyword evidence="5 13" id="KW-0418">Kinase</keyword>
<dbReference type="FunFam" id="3.30.565.10:FF:000006">
    <property type="entry name" value="Sensor histidine kinase WalK"/>
    <property type="match status" value="1"/>
</dbReference>
<evidence type="ECO:0000256" key="3">
    <source>
        <dbReference type="ARBA" id="ARBA00022553"/>
    </source>
</evidence>
<accession>A0A538SIX5</accession>
<dbReference type="CDD" id="cd00082">
    <property type="entry name" value="HisKA"/>
    <property type="match status" value="1"/>
</dbReference>
<evidence type="ECO:0000256" key="10">
    <source>
        <dbReference type="SAM" id="MobiDB-lite"/>
    </source>
</evidence>
<dbReference type="GO" id="GO:0000155">
    <property type="term" value="F:phosphorelay sensor kinase activity"/>
    <property type="evidence" value="ECO:0007669"/>
    <property type="project" value="InterPro"/>
</dbReference>
<evidence type="ECO:0000256" key="9">
    <source>
        <dbReference type="SAM" id="Coils"/>
    </source>
</evidence>
<evidence type="ECO:0000256" key="8">
    <source>
        <dbReference type="PROSITE-ProRule" id="PRU00169"/>
    </source>
</evidence>
<dbReference type="InterPro" id="IPR029016">
    <property type="entry name" value="GAF-like_dom_sf"/>
</dbReference>
<dbReference type="PROSITE" id="PS50109">
    <property type="entry name" value="HIS_KIN"/>
    <property type="match status" value="1"/>
</dbReference>
<evidence type="ECO:0000256" key="7">
    <source>
        <dbReference type="ARBA" id="ARBA00023136"/>
    </source>
</evidence>
<proteinExistence type="predicted"/>
<dbReference type="SUPFAM" id="SSF52172">
    <property type="entry name" value="CheY-like"/>
    <property type="match status" value="1"/>
</dbReference>
<keyword evidence="3 8" id="KW-0597">Phosphoprotein</keyword>
<dbReference type="PROSITE" id="PS50110">
    <property type="entry name" value="RESPONSE_REGULATORY"/>
    <property type="match status" value="1"/>
</dbReference>
<gene>
    <name evidence="13" type="ORF">E6K73_06070</name>
</gene>
<feature type="domain" description="Response regulatory" evidence="12">
    <location>
        <begin position="48"/>
        <end position="162"/>
    </location>
</feature>
<dbReference type="InterPro" id="IPR005467">
    <property type="entry name" value="His_kinase_dom"/>
</dbReference>
<dbReference type="Pfam" id="PF00512">
    <property type="entry name" value="HisKA"/>
    <property type="match status" value="1"/>
</dbReference>
<keyword evidence="7" id="KW-0472">Membrane</keyword>
<dbReference type="SMART" id="SM00448">
    <property type="entry name" value="REC"/>
    <property type="match status" value="1"/>
</dbReference>
<dbReference type="EMBL" id="VBOT01000073">
    <property type="protein sequence ID" value="TMQ51323.1"/>
    <property type="molecule type" value="Genomic_DNA"/>
</dbReference>
<dbReference type="SMART" id="SM00065">
    <property type="entry name" value="GAF"/>
    <property type="match status" value="1"/>
</dbReference>
<dbReference type="PANTHER" id="PTHR43047:SF72">
    <property type="entry name" value="OSMOSENSING HISTIDINE PROTEIN KINASE SLN1"/>
    <property type="match status" value="1"/>
</dbReference>
<dbReference type="GO" id="GO:0009927">
    <property type="term" value="F:histidine phosphotransfer kinase activity"/>
    <property type="evidence" value="ECO:0007669"/>
    <property type="project" value="TreeGrafter"/>
</dbReference>
<dbReference type="InterPro" id="IPR003018">
    <property type="entry name" value="GAF"/>
</dbReference>
<dbReference type="SMART" id="SM00388">
    <property type="entry name" value="HisKA"/>
    <property type="match status" value="1"/>
</dbReference>
<dbReference type="SMART" id="SM00387">
    <property type="entry name" value="HATPase_c"/>
    <property type="match status" value="1"/>
</dbReference>
<dbReference type="InterPro" id="IPR001789">
    <property type="entry name" value="Sig_transdc_resp-reg_receiver"/>
</dbReference>
<dbReference type="PRINTS" id="PR00344">
    <property type="entry name" value="BCTRLSENSOR"/>
</dbReference>
<reference evidence="13 14" key="1">
    <citation type="journal article" date="2019" name="Nat. Microbiol.">
        <title>Mediterranean grassland soil C-N compound turnover is dependent on rainfall and depth, and is mediated by genomically divergent microorganisms.</title>
        <authorList>
            <person name="Diamond S."/>
            <person name="Andeer P.F."/>
            <person name="Li Z."/>
            <person name="Crits-Christoph A."/>
            <person name="Burstein D."/>
            <person name="Anantharaman K."/>
            <person name="Lane K.R."/>
            <person name="Thomas B.C."/>
            <person name="Pan C."/>
            <person name="Northen T.R."/>
            <person name="Banfield J.F."/>
        </authorList>
    </citation>
    <scope>NUCLEOTIDE SEQUENCE [LARGE SCALE GENOMIC DNA]</scope>
    <source>
        <strain evidence="13">WS_3</strain>
    </source>
</reference>
<dbReference type="InterPro" id="IPR036097">
    <property type="entry name" value="HisK_dim/P_sf"/>
</dbReference>
<dbReference type="PANTHER" id="PTHR43047">
    <property type="entry name" value="TWO-COMPONENT HISTIDINE PROTEIN KINASE"/>
    <property type="match status" value="1"/>
</dbReference>
<sequence length="605" mass="65849">MSQPPSPRPDGKTLATPRATDLDRPRVTASGPGISPPEESEDWRILPRVLIVDDEPSVVDVFQEFLVSQGYDLYVAVNGEEAQRLIPQLKPDIILTDINLPGLSGLEVMRFAKRLDPEVAVIVVTGYASASSAIDALRQGAYDYITKPFDLDEVHQIVERGIATRRLKAINQQLLEELRQKNQILERHEQELRERVSLATQQMRTLYDVGKEISANLELEPRLNLICARAAGLSGARAAVLFLKQSELEEFCATAAYGVDLVSPQEGAPLLEPGGPVGASLLEQRAVRHACDPGAPELEVPGIAGATFRSLMAVPMIAEGQGIGVLVVLDKAEGFSDDDESFLALFASQAAIAVRNSQLFEHTKSLDRLKSEFVAVVSHEIRTPLTSVKGALELLSDDRYFQNGEQQIKLLTIAHANAERLLVLINDILDFSKLESASLTMSIERQQLGPVVEQAAQSLRTVLEQHRVHLDIVIAPDLPELMLDASRIAQVLTNLLSNAVKFSPAGGRIELSAESWEGAVRIGVRDYGEGIGPHDLPKLFRKFSQIDSSATRKAGGTGLGLVICKGIVEQHGGKIWVESTAGEGSTFYFTLPLVEPALAEPVGRE</sequence>
<dbReference type="InterPro" id="IPR003661">
    <property type="entry name" value="HisK_dim/P_dom"/>
</dbReference>
<evidence type="ECO:0000256" key="4">
    <source>
        <dbReference type="ARBA" id="ARBA00022679"/>
    </source>
</evidence>
<comment type="caution">
    <text evidence="13">The sequence shown here is derived from an EMBL/GenBank/DDBJ whole genome shotgun (WGS) entry which is preliminary data.</text>
</comment>
<evidence type="ECO:0000256" key="5">
    <source>
        <dbReference type="ARBA" id="ARBA00022777"/>
    </source>
</evidence>
<dbReference type="Gene3D" id="3.40.50.2300">
    <property type="match status" value="1"/>
</dbReference>
<feature type="modified residue" description="4-aspartylphosphate" evidence="8">
    <location>
        <position position="97"/>
    </location>
</feature>
<dbReference type="Gene3D" id="3.30.450.40">
    <property type="match status" value="1"/>
</dbReference>
<keyword evidence="4" id="KW-0808">Transferase</keyword>
<dbReference type="SUPFAM" id="SSF55874">
    <property type="entry name" value="ATPase domain of HSP90 chaperone/DNA topoisomerase II/histidine kinase"/>
    <property type="match status" value="1"/>
</dbReference>
<dbReference type="GO" id="GO:0005886">
    <property type="term" value="C:plasma membrane"/>
    <property type="evidence" value="ECO:0007669"/>
    <property type="project" value="TreeGrafter"/>
</dbReference>
<evidence type="ECO:0000313" key="14">
    <source>
        <dbReference type="Proteomes" id="UP000320184"/>
    </source>
</evidence>
<protein>
    <recommendedName>
        <fullName evidence="2">histidine kinase</fullName>
        <ecNumber evidence="2">2.7.13.3</ecNumber>
    </recommendedName>
</protein>
<dbReference type="InterPro" id="IPR003594">
    <property type="entry name" value="HATPase_dom"/>
</dbReference>
<evidence type="ECO:0000259" key="12">
    <source>
        <dbReference type="PROSITE" id="PS50110"/>
    </source>
</evidence>
<dbReference type="InterPro" id="IPR036890">
    <property type="entry name" value="HATPase_C_sf"/>
</dbReference>
<dbReference type="Gene3D" id="1.10.287.130">
    <property type="match status" value="1"/>
</dbReference>
<evidence type="ECO:0000256" key="6">
    <source>
        <dbReference type="ARBA" id="ARBA00023012"/>
    </source>
</evidence>
<organism evidence="13 14">
    <name type="scientific">Eiseniibacteriota bacterium</name>
    <dbReference type="NCBI Taxonomy" id="2212470"/>
    <lineage>
        <taxon>Bacteria</taxon>
        <taxon>Candidatus Eiseniibacteriota</taxon>
    </lineage>
</organism>
<dbReference type="InterPro" id="IPR011006">
    <property type="entry name" value="CheY-like_superfamily"/>
</dbReference>
<dbReference type="Gene3D" id="3.30.565.10">
    <property type="entry name" value="Histidine kinase-like ATPase, C-terminal domain"/>
    <property type="match status" value="1"/>
</dbReference>
<dbReference type="EC" id="2.7.13.3" evidence="2"/>
<dbReference type="InterPro" id="IPR004358">
    <property type="entry name" value="Sig_transdc_His_kin-like_C"/>
</dbReference>
<evidence type="ECO:0000259" key="11">
    <source>
        <dbReference type="PROSITE" id="PS50109"/>
    </source>
</evidence>
<dbReference type="SUPFAM" id="SSF55781">
    <property type="entry name" value="GAF domain-like"/>
    <property type="match status" value="1"/>
</dbReference>
<dbReference type="Pfam" id="PF13185">
    <property type="entry name" value="GAF_2"/>
    <property type="match status" value="1"/>
</dbReference>
<dbReference type="SUPFAM" id="SSF47384">
    <property type="entry name" value="Homodimeric domain of signal transducing histidine kinase"/>
    <property type="match status" value="1"/>
</dbReference>
<evidence type="ECO:0000313" key="13">
    <source>
        <dbReference type="EMBL" id="TMQ51323.1"/>
    </source>
</evidence>
<name>A0A538SIX5_UNCEI</name>
<dbReference type="FunFam" id="1.10.287.130:FF:000001">
    <property type="entry name" value="Two-component sensor histidine kinase"/>
    <property type="match status" value="1"/>
</dbReference>
<dbReference type="CDD" id="cd16922">
    <property type="entry name" value="HATPase_EvgS-ArcB-TorS-like"/>
    <property type="match status" value="1"/>
</dbReference>
<feature type="region of interest" description="Disordered" evidence="10">
    <location>
        <begin position="1"/>
        <end position="40"/>
    </location>
</feature>
<feature type="domain" description="Histidine kinase" evidence="11">
    <location>
        <begin position="376"/>
        <end position="595"/>
    </location>
</feature>
<feature type="coiled-coil region" evidence="9">
    <location>
        <begin position="167"/>
        <end position="202"/>
    </location>
</feature>
<dbReference type="Pfam" id="PF02518">
    <property type="entry name" value="HATPase_c"/>
    <property type="match status" value="1"/>
</dbReference>
<dbReference type="AlphaFoldDB" id="A0A538SIX5"/>
<evidence type="ECO:0000256" key="1">
    <source>
        <dbReference type="ARBA" id="ARBA00000085"/>
    </source>
</evidence>
<dbReference type="Pfam" id="PF00072">
    <property type="entry name" value="Response_reg"/>
    <property type="match status" value="1"/>
</dbReference>
<evidence type="ECO:0000256" key="2">
    <source>
        <dbReference type="ARBA" id="ARBA00012438"/>
    </source>
</evidence>
<dbReference type="Proteomes" id="UP000320184">
    <property type="component" value="Unassembled WGS sequence"/>
</dbReference>